<reference evidence="1 2" key="1">
    <citation type="submission" date="2017-06" db="EMBL/GenBank/DDBJ databases">
        <authorList>
            <person name="Kim H.J."/>
            <person name="Triplett B.A."/>
        </authorList>
    </citation>
    <scope>NUCLEOTIDE SEQUENCE [LARGE SCALE GENOMIC DNA]</scope>
    <source>
        <strain evidence="1 2">DSM 18704</strain>
    </source>
</reference>
<protein>
    <submittedName>
        <fullName evidence="1">Uncharacterized protein</fullName>
    </submittedName>
</protein>
<dbReference type="InterPro" id="IPR038573">
    <property type="entry name" value="BrnT_sf"/>
</dbReference>
<dbReference type="Pfam" id="PF04365">
    <property type="entry name" value="BrnT_toxin"/>
    <property type="match status" value="1"/>
</dbReference>
<dbReference type="AlphaFoldDB" id="A0A239JUZ2"/>
<accession>A0A239JUZ2</accession>
<gene>
    <name evidence="1" type="ORF">SAMN05421770_104147</name>
</gene>
<dbReference type="RefSeq" id="WP_089408810.1">
    <property type="nucleotide sequence ID" value="NZ_FZOU01000004.1"/>
</dbReference>
<sequence length="94" mass="10830">MYDWDEANIRHIAEHEITPEEAEQALENDPVDAGVQDCEGEQRYVEVGMTHSGRMLVVITTLRGELTRVLTAYRATPLFRAFYFRERGANYGHD</sequence>
<organism evidence="1 2">
    <name type="scientific">Granulicella rosea</name>
    <dbReference type="NCBI Taxonomy" id="474952"/>
    <lineage>
        <taxon>Bacteria</taxon>
        <taxon>Pseudomonadati</taxon>
        <taxon>Acidobacteriota</taxon>
        <taxon>Terriglobia</taxon>
        <taxon>Terriglobales</taxon>
        <taxon>Acidobacteriaceae</taxon>
        <taxon>Granulicella</taxon>
    </lineage>
</organism>
<dbReference type="InterPro" id="IPR007460">
    <property type="entry name" value="BrnT_toxin"/>
</dbReference>
<dbReference type="OrthoDB" id="9798158at2"/>
<dbReference type="Proteomes" id="UP000198356">
    <property type="component" value="Unassembled WGS sequence"/>
</dbReference>
<dbReference type="EMBL" id="FZOU01000004">
    <property type="protein sequence ID" value="SNT09681.1"/>
    <property type="molecule type" value="Genomic_DNA"/>
</dbReference>
<evidence type="ECO:0000313" key="2">
    <source>
        <dbReference type="Proteomes" id="UP000198356"/>
    </source>
</evidence>
<dbReference type="Gene3D" id="3.10.450.530">
    <property type="entry name" value="Ribonuclease toxin, BrnT, of type II toxin-antitoxin system"/>
    <property type="match status" value="1"/>
</dbReference>
<evidence type="ECO:0000313" key="1">
    <source>
        <dbReference type="EMBL" id="SNT09681.1"/>
    </source>
</evidence>
<proteinExistence type="predicted"/>
<keyword evidence="2" id="KW-1185">Reference proteome</keyword>
<name>A0A239JUZ2_9BACT</name>